<name>A0ABX8BZ04_9ACTN</name>
<reference evidence="3" key="1">
    <citation type="submission" date="2021-05" db="EMBL/GenBank/DDBJ databases">
        <title>Direct Submission.</title>
        <authorList>
            <person name="Li K."/>
            <person name="Gao J."/>
        </authorList>
    </citation>
    <scope>NUCLEOTIDE SEQUENCE [LARGE SCALE GENOMIC DNA]</scope>
    <source>
        <strain evidence="3">HDS12</strain>
    </source>
</reference>
<keyword evidence="1" id="KW-0812">Transmembrane</keyword>
<evidence type="ECO:0000313" key="2">
    <source>
        <dbReference type="EMBL" id="QUX27409.1"/>
    </source>
</evidence>
<protein>
    <submittedName>
        <fullName evidence="2">Uncharacterized protein</fullName>
    </submittedName>
</protein>
<evidence type="ECO:0000313" key="3">
    <source>
        <dbReference type="Proteomes" id="UP000678016"/>
    </source>
</evidence>
<keyword evidence="1" id="KW-1133">Transmembrane helix</keyword>
<feature type="transmembrane region" description="Helical" evidence="1">
    <location>
        <begin position="32"/>
        <end position="53"/>
    </location>
</feature>
<organism evidence="2 3">
    <name type="scientific">Nocardiopsis akebiae</name>
    <dbReference type="NCBI Taxonomy" id="2831968"/>
    <lineage>
        <taxon>Bacteria</taxon>
        <taxon>Bacillati</taxon>
        <taxon>Actinomycetota</taxon>
        <taxon>Actinomycetes</taxon>
        <taxon>Streptosporangiales</taxon>
        <taxon>Nocardiopsidaceae</taxon>
        <taxon>Nocardiopsis</taxon>
    </lineage>
</organism>
<feature type="transmembrane region" description="Helical" evidence="1">
    <location>
        <begin position="139"/>
        <end position="158"/>
    </location>
</feature>
<feature type="transmembrane region" description="Helical" evidence="1">
    <location>
        <begin position="170"/>
        <end position="191"/>
    </location>
</feature>
<keyword evidence="1" id="KW-0472">Membrane</keyword>
<gene>
    <name evidence="2" type="ORF">KGD83_19085</name>
</gene>
<dbReference type="Proteomes" id="UP000678016">
    <property type="component" value="Chromosome"/>
</dbReference>
<feature type="transmembrane region" description="Helical" evidence="1">
    <location>
        <begin position="59"/>
        <end position="79"/>
    </location>
</feature>
<keyword evidence="3" id="KW-1185">Reference proteome</keyword>
<proteinExistence type="predicted"/>
<accession>A0ABX8BZ04</accession>
<sequence length="216" mass="22896">MSDPSAHAAPEPRDPLTRLRLRANRSERSRKVLYGLYQGLSFGCAMGFARFLLSGSDPWTSLLHGVIAGVVFSSFTALFTTPPRPRVSRDPAVQAAIAPETLRAATERLILGRPGADPEANRVAALQAEQVLNAPSVKIPVSVAALVAAVCALGALALPSGGAMDFPRALLGAVALACVLTPCLLLPARLLHRRRSREFLALRTPSGQDRSDSGRD</sequence>
<dbReference type="EMBL" id="CP074132">
    <property type="protein sequence ID" value="QUX27409.1"/>
    <property type="molecule type" value="Genomic_DNA"/>
</dbReference>
<dbReference type="RefSeq" id="WP_212640474.1">
    <property type="nucleotide sequence ID" value="NZ_CP074132.1"/>
</dbReference>
<evidence type="ECO:0000256" key="1">
    <source>
        <dbReference type="SAM" id="Phobius"/>
    </source>
</evidence>